<feature type="non-terminal residue" evidence="1">
    <location>
        <position position="1"/>
    </location>
</feature>
<evidence type="ECO:0000313" key="1">
    <source>
        <dbReference type="EMBL" id="EKM31366.1"/>
    </source>
</evidence>
<protein>
    <submittedName>
        <fullName evidence="1">Uncharacterized protein</fullName>
    </submittedName>
</protein>
<gene>
    <name evidence="1" type="ORF">VCHENC02_2984B</name>
</gene>
<dbReference type="EMBL" id="AJSR01001222">
    <property type="protein sequence ID" value="EKM31366.1"/>
    <property type="molecule type" value="Genomic_DNA"/>
</dbReference>
<comment type="caution">
    <text evidence="1">The sequence shown here is derived from an EMBL/GenBank/DDBJ whole genome shotgun (WGS) entry which is preliminary data.</text>
</comment>
<accession>A0A454CY75</accession>
<dbReference type="AlphaFoldDB" id="A0A454CY75"/>
<name>A0A454CY75_VIBHA</name>
<proteinExistence type="predicted"/>
<sequence>NDWTIFCQIANRWKTLTPLTQYQPSGLIASSPFPRLMPKPLK</sequence>
<evidence type="ECO:0000313" key="2">
    <source>
        <dbReference type="Proteomes" id="UP000008367"/>
    </source>
</evidence>
<reference evidence="1 2" key="1">
    <citation type="submission" date="2012-10" db="EMBL/GenBank/DDBJ databases">
        <title>Genome sequence of Vibrio Cholerae HENC-02.</title>
        <authorList>
            <person name="Eppinger M."/>
            <person name="Hasan N.A."/>
            <person name="Sengamalay N."/>
            <person name="Hine E."/>
            <person name="Su Q."/>
            <person name="Daugherty S.C."/>
            <person name="Young S."/>
            <person name="Sadzewicz L."/>
            <person name="Tallon L."/>
            <person name="Cebula T.A."/>
            <person name="Ravel J."/>
            <person name="Colwell R.R."/>
        </authorList>
    </citation>
    <scope>NUCLEOTIDE SEQUENCE [LARGE SCALE GENOMIC DNA]</scope>
    <source>
        <strain evidence="1 2">HENC-02</strain>
    </source>
</reference>
<organism evidence="1 2">
    <name type="scientific">Vibrio harveyi</name>
    <name type="common">Beneckea harveyi</name>
    <dbReference type="NCBI Taxonomy" id="669"/>
    <lineage>
        <taxon>Bacteria</taxon>
        <taxon>Pseudomonadati</taxon>
        <taxon>Pseudomonadota</taxon>
        <taxon>Gammaproteobacteria</taxon>
        <taxon>Vibrionales</taxon>
        <taxon>Vibrionaceae</taxon>
        <taxon>Vibrio</taxon>
    </lineage>
</organism>
<dbReference type="Proteomes" id="UP000008367">
    <property type="component" value="Unassembled WGS sequence"/>
</dbReference>